<dbReference type="Proteomes" id="UP000810292">
    <property type="component" value="Unassembled WGS sequence"/>
</dbReference>
<dbReference type="Gene3D" id="2.40.40.10">
    <property type="entry name" value="RlpA-like domain"/>
    <property type="match status" value="1"/>
</dbReference>
<protein>
    <recommendedName>
        <fullName evidence="2">RlpA-like protein double-psi beta-barrel domain-containing protein</fullName>
    </recommendedName>
</protein>
<reference evidence="3" key="2">
    <citation type="journal article" date="2021" name="PeerJ">
        <title>Extensive microbial diversity within the chicken gut microbiome revealed by metagenomics and culture.</title>
        <authorList>
            <person name="Gilroy R."/>
            <person name="Ravi A."/>
            <person name="Getino M."/>
            <person name="Pursley I."/>
            <person name="Horton D.L."/>
            <person name="Alikhan N.F."/>
            <person name="Baker D."/>
            <person name="Gharbi K."/>
            <person name="Hall N."/>
            <person name="Watson M."/>
            <person name="Adriaenssens E.M."/>
            <person name="Foster-Nyarko E."/>
            <person name="Jarju S."/>
            <person name="Secka A."/>
            <person name="Antonio M."/>
            <person name="Oren A."/>
            <person name="Chaudhuri R.R."/>
            <person name="La Ragione R."/>
            <person name="Hildebrand F."/>
            <person name="Pallen M.J."/>
        </authorList>
    </citation>
    <scope>NUCLEOTIDE SEQUENCE</scope>
    <source>
        <strain evidence="3">14700</strain>
    </source>
</reference>
<dbReference type="PANTHER" id="PTHR34183">
    <property type="entry name" value="ENDOLYTIC PEPTIDOGLYCAN TRANSGLYCOSYLASE RLPA"/>
    <property type="match status" value="1"/>
</dbReference>
<evidence type="ECO:0000259" key="2">
    <source>
        <dbReference type="Pfam" id="PF03330"/>
    </source>
</evidence>
<feature type="signal peptide" evidence="1">
    <location>
        <begin position="1"/>
        <end position="19"/>
    </location>
</feature>
<dbReference type="Pfam" id="PF03330">
    <property type="entry name" value="DPBB_1"/>
    <property type="match status" value="1"/>
</dbReference>
<keyword evidence="1" id="KW-0732">Signal</keyword>
<name>A0A9D9ND24_9SPIO</name>
<sequence>MKRLLLILAIVISAAPLCAETGCWYTAMEPEYFTASGTLFDDSKKGVASDTLPLGTVVELSNAVTGTSTITTITDTLPELPEGRTIALTRAAAEDLRMMDRGLGDIKVSIVREGTISREKNEDTGWYKYDLGVFEDTAQAAELYFRLIENGLMPYATAEDNGIRIEVRHVMAYQMDETVNRIALSGIEAGKAEAEDNPYI</sequence>
<organism evidence="3 4">
    <name type="scientific">Candidatus Ornithospirochaeta stercoravium</name>
    <dbReference type="NCBI Taxonomy" id="2840897"/>
    <lineage>
        <taxon>Bacteria</taxon>
        <taxon>Pseudomonadati</taxon>
        <taxon>Spirochaetota</taxon>
        <taxon>Spirochaetia</taxon>
        <taxon>Spirochaetales</taxon>
        <taxon>Spirochaetaceae</taxon>
        <taxon>Spirochaetaceae incertae sedis</taxon>
        <taxon>Candidatus Ornithospirochaeta</taxon>
    </lineage>
</organism>
<feature type="domain" description="RlpA-like protein double-psi beta-barrel" evidence="2">
    <location>
        <begin position="24"/>
        <end position="107"/>
    </location>
</feature>
<comment type="caution">
    <text evidence="3">The sequence shown here is derived from an EMBL/GenBank/DDBJ whole genome shotgun (WGS) entry which is preliminary data.</text>
</comment>
<gene>
    <name evidence="3" type="ORF">IAA72_02640</name>
</gene>
<feature type="chain" id="PRO_5038780176" description="RlpA-like protein double-psi beta-barrel domain-containing protein" evidence="1">
    <location>
        <begin position="20"/>
        <end position="200"/>
    </location>
</feature>
<evidence type="ECO:0000256" key="1">
    <source>
        <dbReference type="SAM" id="SignalP"/>
    </source>
</evidence>
<reference evidence="3" key="1">
    <citation type="submission" date="2020-10" db="EMBL/GenBank/DDBJ databases">
        <authorList>
            <person name="Gilroy R."/>
        </authorList>
    </citation>
    <scope>NUCLEOTIDE SEQUENCE</scope>
    <source>
        <strain evidence="3">14700</strain>
    </source>
</reference>
<dbReference type="AlphaFoldDB" id="A0A9D9ND24"/>
<evidence type="ECO:0000313" key="3">
    <source>
        <dbReference type="EMBL" id="MBO8468665.1"/>
    </source>
</evidence>
<dbReference type="InterPro" id="IPR009009">
    <property type="entry name" value="RlpA-like_DPBB"/>
</dbReference>
<dbReference type="EMBL" id="JADIMF010000042">
    <property type="protein sequence ID" value="MBO8468665.1"/>
    <property type="molecule type" value="Genomic_DNA"/>
</dbReference>
<accession>A0A9D9ND24</accession>
<dbReference type="InterPro" id="IPR036908">
    <property type="entry name" value="RlpA-like_sf"/>
</dbReference>
<proteinExistence type="predicted"/>
<dbReference type="PANTHER" id="PTHR34183:SF8">
    <property type="entry name" value="ENDOLYTIC PEPTIDOGLYCAN TRANSGLYCOSYLASE RLPA-RELATED"/>
    <property type="match status" value="1"/>
</dbReference>
<evidence type="ECO:0000313" key="4">
    <source>
        <dbReference type="Proteomes" id="UP000810292"/>
    </source>
</evidence>